<proteinExistence type="predicted"/>
<sequence>MANTRRAVVALSLGVLLLLAVGILLQVHFLRMIILLGLFFFAEVFIIWHSGSKSKLQIRGRQSLELFWLYIKRLKIFYVTIMCLAIPFVSLSSNTAFDLFFVLELLVFLLLSNYIFSSYGIQPPKKELLKSNSFVCSS</sequence>
<dbReference type="RefSeq" id="WP_125331340.1">
    <property type="nucleotide sequence ID" value="NZ_CP076611.1"/>
</dbReference>
<evidence type="ECO:0000313" key="3">
    <source>
        <dbReference type="Proteomes" id="UP000266918"/>
    </source>
</evidence>
<accession>A0AAJ5NHN8</accession>
<dbReference type="AlphaFoldDB" id="A0AAJ5NHN8"/>
<name>A0AAJ5NHN8_STRSA</name>
<keyword evidence="1" id="KW-1133">Transmembrane helix</keyword>
<feature type="transmembrane region" description="Helical" evidence="1">
    <location>
        <begin position="76"/>
        <end position="93"/>
    </location>
</feature>
<keyword evidence="1" id="KW-0812">Transmembrane</keyword>
<keyword evidence="1" id="KW-0472">Membrane</keyword>
<dbReference type="Proteomes" id="UP000266918">
    <property type="component" value="Chromosome"/>
</dbReference>
<reference evidence="2 3" key="1">
    <citation type="submission" date="2018-12" db="EMBL/GenBank/DDBJ databases">
        <authorList>
            <consortium name="Pathogen Informatics"/>
        </authorList>
    </citation>
    <scope>NUCLEOTIDE SEQUENCE [LARGE SCALE GENOMIC DNA]</scope>
    <source>
        <strain evidence="3">NCTC 10904</strain>
    </source>
</reference>
<protein>
    <submittedName>
        <fullName evidence="2">Uncharacterized protein</fullName>
    </submittedName>
</protein>
<evidence type="ECO:0000256" key="1">
    <source>
        <dbReference type="SAM" id="Phobius"/>
    </source>
</evidence>
<feature type="transmembrane region" description="Helical" evidence="1">
    <location>
        <begin position="32"/>
        <end position="51"/>
    </location>
</feature>
<gene>
    <name evidence="2" type="ORF">NCTC10904_00908</name>
</gene>
<dbReference type="EMBL" id="LR134002">
    <property type="protein sequence ID" value="VDY71096.1"/>
    <property type="molecule type" value="Genomic_DNA"/>
</dbReference>
<evidence type="ECO:0000313" key="2">
    <source>
        <dbReference type="EMBL" id="VDY71096.1"/>
    </source>
</evidence>
<organism evidence="2 3">
    <name type="scientific">Streptococcus sanguinis</name>
    <dbReference type="NCBI Taxonomy" id="1305"/>
    <lineage>
        <taxon>Bacteria</taxon>
        <taxon>Bacillati</taxon>
        <taxon>Bacillota</taxon>
        <taxon>Bacilli</taxon>
        <taxon>Lactobacillales</taxon>
        <taxon>Streptococcaceae</taxon>
        <taxon>Streptococcus</taxon>
    </lineage>
</organism>
<feature type="transmembrane region" description="Helical" evidence="1">
    <location>
        <begin position="99"/>
        <end position="121"/>
    </location>
</feature>